<dbReference type="Pfam" id="PF00583">
    <property type="entry name" value="Acetyltransf_1"/>
    <property type="match status" value="2"/>
</dbReference>
<comment type="function">
    <text evidence="4">Catalyzes the transfer of acetyl from acetyl-CoA to desacetylmycothiol (Cys-GlcN-Ins) to form mycothiol.</text>
</comment>
<keyword evidence="1 4" id="KW-0808">Transferase</keyword>
<dbReference type="SUPFAM" id="SSF55729">
    <property type="entry name" value="Acyl-CoA N-acyltransferases (Nat)"/>
    <property type="match status" value="1"/>
</dbReference>
<dbReference type="HAMAP" id="MF_01698">
    <property type="entry name" value="MshD"/>
    <property type="match status" value="1"/>
</dbReference>
<name>A0ABP8PPT0_9NOCA</name>
<comment type="caution">
    <text evidence="4">Lacks conserved residue(s) required for the propagation of feature annotation.</text>
</comment>
<feature type="domain" description="N-acetyltransferase" evidence="5">
    <location>
        <begin position="2"/>
        <end position="152"/>
    </location>
</feature>
<accession>A0ABP8PPT0</accession>
<feature type="binding site" evidence="4">
    <location>
        <position position="236"/>
    </location>
    <ligand>
        <name>1D-myo-inositol 2-(L-cysteinylamino)-2-deoxy-alpha-D-glucopyranoside</name>
        <dbReference type="ChEBI" id="CHEBI:58887"/>
    </ligand>
</feature>
<dbReference type="EC" id="2.3.1.189" evidence="4"/>
<reference evidence="7" key="1">
    <citation type="journal article" date="2019" name="Int. J. Syst. Evol. Microbiol.">
        <title>The Global Catalogue of Microorganisms (GCM) 10K type strain sequencing project: providing services to taxonomists for standard genome sequencing and annotation.</title>
        <authorList>
            <consortium name="The Broad Institute Genomics Platform"/>
            <consortium name="The Broad Institute Genome Sequencing Center for Infectious Disease"/>
            <person name="Wu L."/>
            <person name="Ma J."/>
        </authorList>
    </citation>
    <scope>NUCLEOTIDE SEQUENCE [LARGE SCALE GENOMIC DNA]</scope>
    <source>
        <strain evidence="7">JCM 32206</strain>
    </source>
</reference>
<keyword evidence="2 4" id="KW-0677">Repeat</keyword>
<sequence length="305" mass="33093">MSWFYLLDAEQEDQVRDLLARAAAVDGTEPVSEQAVHRLTGRSATAHLLWTVDDSIVGYAGVEPAHEGHPAMVEAAVDPDHRRLGIGRVLVSTALERGGPGARVWAHGDLPAARAVAARLGLRPARELLQLRRRLNEPELPEVAVPAGVTLRTYAGPSDDGELLRVNAAAFDWHPEQGSWTQREIDERVAEPWFDPAGLFVVADTATGEMLGFHWTKVHVEAPAADGDTAEPAIGEVYVVAIAPTAQGRGLGRLLTVAGLRYLRDRGLGSVLLYTEADNESALHTYHRLAFERYHVDVAYAGDEG</sequence>
<gene>
    <name evidence="4 6" type="primary">mshD</name>
    <name evidence="6" type="ORF">GCM10023094_51390</name>
</gene>
<dbReference type="InterPro" id="IPR050276">
    <property type="entry name" value="MshD_Acetyltransferase"/>
</dbReference>
<dbReference type="EMBL" id="BAABFB010000075">
    <property type="protein sequence ID" value="GAA4489564.1"/>
    <property type="molecule type" value="Genomic_DNA"/>
</dbReference>
<feature type="binding site" evidence="4">
    <location>
        <begin position="240"/>
        <end position="242"/>
    </location>
    <ligand>
        <name>acetyl-CoA</name>
        <dbReference type="ChEBI" id="CHEBI:57288"/>
        <label>2</label>
    </ligand>
</feature>
<feature type="domain" description="N-acetyltransferase" evidence="5">
    <location>
        <begin position="149"/>
        <end position="305"/>
    </location>
</feature>
<dbReference type="PANTHER" id="PTHR43617">
    <property type="entry name" value="L-AMINO ACID N-ACETYLTRANSFERASE"/>
    <property type="match status" value="1"/>
</dbReference>
<comment type="catalytic activity">
    <reaction evidence="4">
        <text>1D-myo-inositol 2-(L-cysteinylamino)-2-deoxy-alpha-D-glucopyranoside + acetyl-CoA = mycothiol + CoA + H(+)</text>
        <dbReference type="Rhea" id="RHEA:26172"/>
        <dbReference type="ChEBI" id="CHEBI:15378"/>
        <dbReference type="ChEBI" id="CHEBI:16768"/>
        <dbReference type="ChEBI" id="CHEBI:57287"/>
        <dbReference type="ChEBI" id="CHEBI:57288"/>
        <dbReference type="ChEBI" id="CHEBI:58887"/>
        <dbReference type="EC" id="2.3.1.189"/>
    </reaction>
</comment>
<feature type="binding site" evidence="4">
    <location>
        <position position="274"/>
    </location>
    <ligand>
        <name>1D-myo-inositol 2-(L-cysteinylamino)-2-deoxy-alpha-D-glucopyranoside</name>
        <dbReference type="ChEBI" id="CHEBI:58887"/>
    </ligand>
</feature>
<evidence type="ECO:0000313" key="6">
    <source>
        <dbReference type="EMBL" id="GAA4489564.1"/>
    </source>
</evidence>
<dbReference type="Proteomes" id="UP001501183">
    <property type="component" value="Unassembled WGS sequence"/>
</dbReference>
<evidence type="ECO:0000256" key="2">
    <source>
        <dbReference type="ARBA" id="ARBA00022737"/>
    </source>
</evidence>
<feature type="binding site" evidence="4">
    <location>
        <begin position="279"/>
        <end position="284"/>
    </location>
    <ligand>
        <name>acetyl-CoA</name>
        <dbReference type="ChEBI" id="CHEBI:57288"/>
        <label>2</label>
    </ligand>
</feature>
<feature type="binding site" evidence="4">
    <location>
        <position position="33"/>
    </location>
    <ligand>
        <name>1D-myo-inositol 2-(L-cysteinylamino)-2-deoxy-alpha-D-glucopyranoside</name>
        <dbReference type="ChEBI" id="CHEBI:58887"/>
    </ligand>
</feature>
<keyword evidence="7" id="KW-1185">Reference proteome</keyword>
<feature type="binding site" evidence="4">
    <location>
        <position position="217"/>
    </location>
    <ligand>
        <name>1D-myo-inositol 2-(L-cysteinylamino)-2-deoxy-alpha-D-glucopyranoside</name>
        <dbReference type="ChEBI" id="CHEBI:58887"/>
    </ligand>
</feature>
<proteinExistence type="inferred from homology"/>
<feature type="binding site" evidence="4">
    <location>
        <position position="176"/>
    </location>
    <ligand>
        <name>1D-myo-inositol 2-(L-cysteinylamino)-2-deoxy-alpha-D-glucopyranoside</name>
        <dbReference type="ChEBI" id="CHEBI:58887"/>
    </ligand>
</feature>
<evidence type="ECO:0000256" key="1">
    <source>
        <dbReference type="ARBA" id="ARBA00022679"/>
    </source>
</evidence>
<dbReference type="PROSITE" id="PS51186">
    <property type="entry name" value="GNAT"/>
    <property type="match status" value="2"/>
</dbReference>
<dbReference type="Gene3D" id="3.40.630.30">
    <property type="match status" value="1"/>
</dbReference>
<feature type="binding site" evidence="4">
    <location>
        <begin position="247"/>
        <end position="253"/>
    </location>
    <ligand>
        <name>acetyl-CoA</name>
        <dbReference type="ChEBI" id="CHEBI:57288"/>
        <label>2</label>
    </ligand>
</feature>
<evidence type="ECO:0000256" key="4">
    <source>
        <dbReference type="HAMAP-Rule" id="MF_01698"/>
    </source>
</evidence>
<dbReference type="NCBIfam" id="TIGR03448">
    <property type="entry name" value="mycothiol_MshD"/>
    <property type="match status" value="1"/>
</dbReference>
<comment type="subunit">
    <text evidence="4">Monomer.</text>
</comment>
<feature type="binding site" evidence="4">
    <location>
        <begin position="75"/>
        <end position="77"/>
    </location>
    <ligand>
        <name>acetyl-CoA</name>
        <dbReference type="ChEBI" id="CHEBI:57288"/>
        <label>1</label>
    </ligand>
</feature>
<dbReference type="InterPro" id="IPR017813">
    <property type="entry name" value="Mycothiol_AcTrfase"/>
</dbReference>
<dbReference type="InterPro" id="IPR016181">
    <property type="entry name" value="Acyl_CoA_acyltransferase"/>
</dbReference>
<dbReference type="PIRSF" id="PIRSF021524">
    <property type="entry name" value="MSH_acetyltransferase"/>
    <property type="match status" value="1"/>
</dbReference>
<evidence type="ECO:0000259" key="5">
    <source>
        <dbReference type="PROSITE" id="PS51186"/>
    </source>
</evidence>
<comment type="similarity">
    <text evidence="4">Belongs to the acetyltransferase family. MshD subfamily.</text>
</comment>
<dbReference type="InterPro" id="IPR000182">
    <property type="entry name" value="GNAT_dom"/>
</dbReference>
<dbReference type="PANTHER" id="PTHR43617:SF31">
    <property type="entry name" value="MYCOTHIOL ACETYLTRANSFERASE"/>
    <property type="match status" value="1"/>
</dbReference>
<keyword evidence="3 4" id="KW-0012">Acyltransferase</keyword>
<evidence type="ECO:0000256" key="3">
    <source>
        <dbReference type="ARBA" id="ARBA00023315"/>
    </source>
</evidence>
<evidence type="ECO:0000313" key="7">
    <source>
        <dbReference type="Proteomes" id="UP001501183"/>
    </source>
</evidence>
<protein>
    <recommendedName>
        <fullName evidence="4">Mycothiol acetyltransferase</fullName>
        <shortName evidence="4">MSH acetyltransferase</shortName>
        <ecNumber evidence="4">2.3.1.189</ecNumber>
    </recommendedName>
    <alternativeName>
        <fullName evidence="4">Mycothiol synthase</fullName>
    </alternativeName>
</protein>
<organism evidence="6 7">
    <name type="scientific">Rhodococcus olei</name>
    <dbReference type="NCBI Taxonomy" id="2161675"/>
    <lineage>
        <taxon>Bacteria</taxon>
        <taxon>Bacillati</taxon>
        <taxon>Actinomycetota</taxon>
        <taxon>Actinomycetes</taxon>
        <taxon>Mycobacteriales</taxon>
        <taxon>Nocardiaceae</taxon>
        <taxon>Rhodococcus</taxon>
    </lineage>
</organism>
<comment type="caution">
    <text evidence="6">The sequence shown here is derived from an EMBL/GenBank/DDBJ whole genome shotgun (WGS) entry which is preliminary data.</text>
</comment>
<dbReference type="CDD" id="cd04301">
    <property type="entry name" value="NAT_SF"/>
    <property type="match status" value="2"/>
</dbReference>